<organism evidence="2 3">
    <name type="scientific">[Mycobacterium] crassicus</name>
    <dbReference type="NCBI Taxonomy" id="2872309"/>
    <lineage>
        <taxon>Bacteria</taxon>
        <taxon>Bacillati</taxon>
        <taxon>Actinomycetota</taxon>
        <taxon>Actinomycetes</taxon>
        <taxon>Mycobacteriales</taxon>
        <taxon>Mycobacteriaceae</taxon>
        <taxon>Mycolicibacter</taxon>
    </lineage>
</organism>
<accession>A0ABU5XMH6</accession>
<dbReference type="Proteomes" id="UP001299596">
    <property type="component" value="Unassembled WGS sequence"/>
</dbReference>
<evidence type="ECO:0000313" key="2">
    <source>
        <dbReference type="EMBL" id="MEB3023481.1"/>
    </source>
</evidence>
<gene>
    <name evidence="2" type="ORF">K6T79_20870</name>
</gene>
<feature type="chain" id="PRO_5046001342" description="PE-PGRS family protein" evidence="1">
    <location>
        <begin position="26"/>
        <end position="226"/>
    </location>
</feature>
<sequence length="226" mass="23264">MNSIAFPRAATGVATLGVAALTATAALSLPVATHSTPLALSAPVTLTADSTWLQGNPFADFFEAIGVGDLVRMLDNPETPFYPLVIAAEGMLEVGFVLPLTYLFGIPLTLLTEGPAGVITLLETITPLPTAIMDAFAGIGNWYATHNPFTGALLNSDPLGLSSLLEQLGLGGLLGGDGFNLFDPSTWGLGDLLGGAGAGEFDLFDMSTWGLGDLFADLGLGDLFAF</sequence>
<evidence type="ECO:0000256" key="1">
    <source>
        <dbReference type="SAM" id="SignalP"/>
    </source>
</evidence>
<proteinExistence type="predicted"/>
<evidence type="ECO:0000313" key="3">
    <source>
        <dbReference type="Proteomes" id="UP001299596"/>
    </source>
</evidence>
<protein>
    <recommendedName>
        <fullName evidence="4">PE-PGRS family protein</fullName>
    </recommendedName>
</protein>
<evidence type="ECO:0008006" key="4">
    <source>
        <dbReference type="Google" id="ProtNLM"/>
    </source>
</evidence>
<feature type="signal peptide" evidence="1">
    <location>
        <begin position="1"/>
        <end position="25"/>
    </location>
</feature>
<dbReference type="EMBL" id="JAYJJR010000016">
    <property type="protein sequence ID" value="MEB3023481.1"/>
    <property type="molecule type" value="Genomic_DNA"/>
</dbReference>
<keyword evidence="1" id="KW-0732">Signal</keyword>
<keyword evidence="3" id="KW-1185">Reference proteome</keyword>
<dbReference type="RefSeq" id="WP_329780563.1">
    <property type="nucleotide sequence ID" value="NZ_JAYJJR010000016.1"/>
</dbReference>
<name>A0ABU5XMH6_9MYCO</name>
<reference evidence="2 3" key="1">
    <citation type="submission" date="2023-12" db="EMBL/GenBank/DDBJ databases">
        <title>Description of new species of Mycobacterium terrae complex isolated from sewage at the Sao Paulo Zoological Park Foundation in Brazil.</title>
        <authorList>
            <person name="Romagnoli C.L."/>
            <person name="Conceicao E.C."/>
            <person name="Machado E."/>
            <person name="Barreto L.B.P.F."/>
            <person name="Sharma A."/>
            <person name="Silva N.M."/>
            <person name="Marques L.E."/>
            <person name="Juliana M.A."/>
            <person name="Lourenco M.C.S."/>
            <person name="Digiampietri L.A."/>
            <person name="Suffys P.N."/>
            <person name="Viana-Niero C."/>
        </authorList>
    </citation>
    <scope>NUCLEOTIDE SEQUENCE [LARGE SCALE GENOMIC DNA]</scope>
    <source>
        <strain evidence="2 3">MYC098</strain>
    </source>
</reference>
<comment type="caution">
    <text evidence="2">The sequence shown here is derived from an EMBL/GenBank/DDBJ whole genome shotgun (WGS) entry which is preliminary data.</text>
</comment>